<evidence type="ECO:0000313" key="3">
    <source>
        <dbReference type="Proteomes" id="UP000275368"/>
    </source>
</evidence>
<evidence type="ECO:0000256" key="1">
    <source>
        <dbReference type="SAM" id="MobiDB-lite"/>
    </source>
</evidence>
<dbReference type="Proteomes" id="UP000275368">
    <property type="component" value="Chromosome"/>
</dbReference>
<reference evidence="2 3" key="1">
    <citation type="submission" date="2018-11" db="EMBL/GenBank/DDBJ databases">
        <title>Complete genome sequence of Paenibacillus baekrokdamisoli strain KCTC 33723.</title>
        <authorList>
            <person name="Kang S.W."/>
            <person name="Lee K.C."/>
            <person name="Kim K.K."/>
            <person name="Kim J.S."/>
            <person name="Kim D.S."/>
            <person name="Ko S.H."/>
            <person name="Yang S.H."/>
            <person name="Lee J.S."/>
        </authorList>
    </citation>
    <scope>NUCLEOTIDE SEQUENCE [LARGE SCALE GENOMIC DNA]</scope>
    <source>
        <strain evidence="2 3">KCTC 33723</strain>
    </source>
</reference>
<protein>
    <submittedName>
        <fullName evidence="2">Uncharacterized protein</fullName>
    </submittedName>
</protein>
<proteinExistence type="predicted"/>
<feature type="compositionally biased region" description="Low complexity" evidence="1">
    <location>
        <begin position="1"/>
        <end position="19"/>
    </location>
</feature>
<dbReference type="RefSeq" id="WP_164522966.1">
    <property type="nucleotide sequence ID" value="NZ_AP019308.1"/>
</dbReference>
<feature type="region of interest" description="Disordered" evidence="1">
    <location>
        <begin position="84"/>
        <end position="104"/>
    </location>
</feature>
<dbReference type="InterPro" id="IPR025577">
    <property type="entry name" value="FlxA"/>
</dbReference>
<sequence>MNRISSNSSLNSSPLQHSSVAKATTNAFDKRIKDLMEQTTKLNEQIEKVNQNKNLDEKIRMERTTAIRDQIQQIEAQISQIRAEQLSKQQKDSDKADKNNDAKDDTKMDIAIKIGVAFDTVKTMNKTKGQMERESQNLKNDVRKDRFFLENKVVDSPDDIRSLSMMKENLESTTVKSKLHASNEIDAKITMLDKNISKAYDKIKDTMGQTVRNEKQENEIGTIPEEQPIEDNTTKQDSKSEGSKKIEHKQIDIRI</sequence>
<evidence type="ECO:0000313" key="2">
    <source>
        <dbReference type="EMBL" id="BBH23468.1"/>
    </source>
</evidence>
<dbReference type="AlphaFoldDB" id="A0A3G9JHE8"/>
<gene>
    <name evidence="2" type="ORF">Back11_48130</name>
</gene>
<accession>A0A3G9JHE8</accession>
<keyword evidence="3" id="KW-1185">Reference proteome</keyword>
<feature type="region of interest" description="Disordered" evidence="1">
    <location>
        <begin position="1"/>
        <end position="22"/>
    </location>
</feature>
<feature type="compositionally biased region" description="Basic and acidic residues" evidence="1">
    <location>
        <begin position="232"/>
        <end position="255"/>
    </location>
</feature>
<feature type="compositionally biased region" description="Basic and acidic residues" evidence="1">
    <location>
        <begin position="89"/>
        <end position="104"/>
    </location>
</feature>
<name>A0A3G9JHE8_9BACL</name>
<feature type="region of interest" description="Disordered" evidence="1">
    <location>
        <begin position="207"/>
        <end position="255"/>
    </location>
</feature>
<dbReference type="EMBL" id="AP019308">
    <property type="protein sequence ID" value="BBH23468.1"/>
    <property type="molecule type" value="Genomic_DNA"/>
</dbReference>
<organism evidence="2 3">
    <name type="scientific">Paenibacillus baekrokdamisoli</name>
    <dbReference type="NCBI Taxonomy" id="1712516"/>
    <lineage>
        <taxon>Bacteria</taxon>
        <taxon>Bacillati</taxon>
        <taxon>Bacillota</taxon>
        <taxon>Bacilli</taxon>
        <taxon>Bacillales</taxon>
        <taxon>Paenibacillaceae</taxon>
        <taxon>Paenibacillus</taxon>
    </lineage>
</organism>
<dbReference type="KEGG" id="pbk:Back11_48130"/>
<dbReference type="Pfam" id="PF14282">
    <property type="entry name" value="FlxA"/>
    <property type="match status" value="1"/>
</dbReference>